<dbReference type="AlphaFoldDB" id="A0A099KY38"/>
<accession>A0A099KY38</accession>
<keyword evidence="2 5" id="KW-0812">Transmembrane</keyword>
<name>A0A099KY38_COLPS</name>
<evidence type="ECO:0000256" key="5">
    <source>
        <dbReference type="SAM" id="Phobius"/>
    </source>
</evidence>
<keyword evidence="4 5" id="KW-0472">Membrane</keyword>
<dbReference type="RefSeq" id="WP_231562005.1">
    <property type="nucleotide sequence ID" value="NZ_JQEC01000015.1"/>
</dbReference>
<feature type="transmembrane region" description="Helical" evidence="5">
    <location>
        <begin position="20"/>
        <end position="41"/>
    </location>
</feature>
<dbReference type="PATRIC" id="fig|28229.3.peg.1485"/>
<gene>
    <name evidence="7" type="ORF">GAB14E_1877</name>
</gene>
<feature type="domain" description="Fatty acid hydroxylase" evidence="6">
    <location>
        <begin position="110"/>
        <end position="239"/>
    </location>
</feature>
<feature type="transmembrane region" description="Helical" evidence="5">
    <location>
        <begin position="166"/>
        <end position="192"/>
    </location>
</feature>
<dbReference type="EMBL" id="JQEC01000015">
    <property type="protein sequence ID" value="KGJ95095.1"/>
    <property type="molecule type" value="Genomic_DNA"/>
</dbReference>
<sequence length="247" mass="28707">MHILDNLMLMFEFWIQTNWYVAFAMSLVTNLAVYFAFGYLISTITQRITKNNWLGEYIDKRPFKNGQQTSEIKNGITACVMFSLVSLLARELFVGVIPLSITQLLIEVSVFTLFYETYSYFVHKLLHTKQFRKPHSVHHYSVRTTPWSAYSVHPIEALLIGMSAPLFMLIFPVHLSVIFAFHILGVVFTLLIHSNLKLNSSNIFCQLFNRYTRSHTAHHSIGNVNFGFINSFWDLCFKTKYIESRVV</sequence>
<comment type="caution">
    <text evidence="7">The sequence shown here is derived from an EMBL/GenBank/DDBJ whole genome shotgun (WGS) entry which is preliminary data.</text>
</comment>
<protein>
    <submittedName>
        <fullName evidence="7">Fatty acid hydroxylase</fullName>
    </submittedName>
</protein>
<dbReference type="InterPro" id="IPR050307">
    <property type="entry name" value="Sterol_Desaturase_Related"/>
</dbReference>
<feature type="transmembrane region" description="Helical" evidence="5">
    <location>
        <begin position="92"/>
        <end position="115"/>
    </location>
</feature>
<evidence type="ECO:0000256" key="3">
    <source>
        <dbReference type="ARBA" id="ARBA00022989"/>
    </source>
</evidence>
<evidence type="ECO:0000256" key="2">
    <source>
        <dbReference type="ARBA" id="ARBA00022692"/>
    </source>
</evidence>
<reference evidence="7 8" key="1">
    <citation type="submission" date="2014-08" db="EMBL/GenBank/DDBJ databases">
        <title>Genomic and Phenotypic Diversity of Colwellia psychrerythraea strains from Disparate Marine Basins.</title>
        <authorList>
            <person name="Techtmann S.M."/>
            <person name="Stelling S.C."/>
            <person name="Utturkar S.M."/>
            <person name="Alshibli N."/>
            <person name="Harris A."/>
            <person name="Brown S.D."/>
            <person name="Hazen T.C."/>
        </authorList>
    </citation>
    <scope>NUCLEOTIDE SEQUENCE [LARGE SCALE GENOMIC DNA]</scope>
    <source>
        <strain evidence="7 8">GAB14E</strain>
    </source>
</reference>
<evidence type="ECO:0000256" key="4">
    <source>
        <dbReference type="ARBA" id="ARBA00023136"/>
    </source>
</evidence>
<evidence type="ECO:0000313" key="7">
    <source>
        <dbReference type="EMBL" id="KGJ95095.1"/>
    </source>
</evidence>
<proteinExistence type="predicted"/>
<evidence type="ECO:0000259" key="6">
    <source>
        <dbReference type="Pfam" id="PF04116"/>
    </source>
</evidence>
<dbReference type="GO" id="GO:0005506">
    <property type="term" value="F:iron ion binding"/>
    <property type="evidence" value="ECO:0007669"/>
    <property type="project" value="InterPro"/>
</dbReference>
<comment type="subcellular location">
    <subcellularLocation>
        <location evidence="1">Membrane</location>
    </subcellularLocation>
</comment>
<evidence type="ECO:0000256" key="1">
    <source>
        <dbReference type="ARBA" id="ARBA00004370"/>
    </source>
</evidence>
<dbReference type="GO" id="GO:0016491">
    <property type="term" value="F:oxidoreductase activity"/>
    <property type="evidence" value="ECO:0007669"/>
    <property type="project" value="InterPro"/>
</dbReference>
<dbReference type="Proteomes" id="UP000029868">
    <property type="component" value="Unassembled WGS sequence"/>
</dbReference>
<dbReference type="InterPro" id="IPR006694">
    <property type="entry name" value="Fatty_acid_hydroxylase"/>
</dbReference>
<keyword evidence="3 5" id="KW-1133">Transmembrane helix</keyword>
<organism evidence="7 8">
    <name type="scientific">Colwellia psychrerythraea</name>
    <name type="common">Vibrio psychroerythus</name>
    <dbReference type="NCBI Taxonomy" id="28229"/>
    <lineage>
        <taxon>Bacteria</taxon>
        <taxon>Pseudomonadati</taxon>
        <taxon>Pseudomonadota</taxon>
        <taxon>Gammaproteobacteria</taxon>
        <taxon>Alteromonadales</taxon>
        <taxon>Colwelliaceae</taxon>
        <taxon>Colwellia</taxon>
    </lineage>
</organism>
<dbReference type="Pfam" id="PF04116">
    <property type="entry name" value="FA_hydroxylase"/>
    <property type="match status" value="1"/>
</dbReference>
<dbReference type="GO" id="GO:0008610">
    <property type="term" value="P:lipid biosynthetic process"/>
    <property type="evidence" value="ECO:0007669"/>
    <property type="project" value="InterPro"/>
</dbReference>
<dbReference type="PANTHER" id="PTHR11863">
    <property type="entry name" value="STEROL DESATURASE"/>
    <property type="match status" value="1"/>
</dbReference>
<dbReference type="GO" id="GO:0016020">
    <property type="term" value="C:membrane"/>
    <property type="evidence" value="ECO:0007669"/>
    <property type="project" value="UniProtKB-SubCell"/>
</dbReference>
<evidence type="ECO:0000313" key="8">
    <source>
        <dbReference type="Proteomes" id="UP000029868"/>
    </source>
</evidence>